<dbReference type="SUPFAM" id="SSF52374">
    <property type="entry name" value="Nucleotidylyl transferase"/>
    <property type="match status" value="1"/>
</dbReference>
<dbReference type="EMBL" id="BGPR01024646">
    <property type="protein sequence ID" value="GBN92874.1"/>
    <property type="molecule type" value="Genomic_DNA"/>
</dbReference>
<protein>
    <recommendedName>
        <fullName evidence="6">Methionyl/Leucyl tRNA synthetase domain-containing protein</fullName>
    </recommendedName>
</protein>
<sequence length="138" mass="15797">MKNVWINSSFRMKLLTKIQSSTVLARFYYSKSYFISTPIFYVNGAPHIGHMQSCLYADAFARIQQLLGKNVTFCTGTDEHGLKPTYEEFFLMQTSFVDSQTLFWMHSALLILYHMLYLKRSDCTLSAPVLQAAVLGNS</sequence>
<name>A0A4Y2SX12_ARAVE</name>
<evidence type="ECO:0000256" key="3">
    <source>
        <dbReference type="ARBA" id="ARBA00022840"/>
    </source>
</evidence>
<dbReference type="AlphaFoldDB" id="A0A4Y2SX12"/>
<dbReference type="GO" id="GO:0005524">
    <property type="term" value="F:ATP binding"/>
    <property type="evidence" value="ECO:0007669"/>
    <property type="project" value="UniProtKB-KW"/>
</dbReference>
<evidence type="ECO:0000256" key="5">
    <source>
        <dbReference type="ARBA" id="ARBA00023146"/>
    </source>
</evidence>
<keyword evidence="2" id="KW-0547">Nucleotide-binding</keyword>
<evidence type="ECO:0000313" key="8">
    <source>
        <dbReference type="Proteomes" id="UP000499080"/>
    </source>
</evidence>
<dbReference type="GO" id="GO:0006431">
    <property type="term" value="P:methionyl-tRNA aminoacylation"/>
    <property type="evidence" value="ECO:0007669"/>
    <property type="project" value="InterPro"/>
</dbReference>
<dbReference type="InterPro" id="IPR033911">
    <property type="entry name" value="MetRS_core"/>
</dbReference>
<evidence type="ECO:0000259" key="6">
    <source>
        <dbReference type="Pfam" id="PF09334"/>
    </source>
</evidence>
<keyword evidence="1" id="KW-0436">Ligase</keyword>
<dbReference type="PANTHER" id="PTHR43326">
    <property type="entry name" value="METHIONYL-TRNA SYNTHETASE"/>
    <property type="match status" value="1"/>
</dbReference>
<dbReference type="GO" id="GO:0004825">
    <property type="term" value="F:methionine-tRNA ligase activity"/>
    <property type="evidence" value="ECO:0007669"/>
    <property type="project" value="InterPro"/>
</dbReference>
<proteinExistence type="predicted"/>
<dbReference type="PANTHER" id="PTHR43326:SF1">
    <property type="entry name" value="METHIONINE--TRNA LIGASE, MITOCHONDRIAL"/>
    <property type="match status" value="1"/>
</dbReference>
<dbReference type="Proteomes" id="UP000499080">
    <property type="component" value="Unassembled WGS sequence"/>
</dbReference>
<organism evidence="7 8">
    <name type="scientific">Araneus ventricosus</name>
    <name type="common">Orbweaver spider</name>
    <name type="synonym">Epeira ventricosa</name>
    <dbReference type="NCBI Taxonomy" id="182803"/>
    <lineage>
        <taxon>Eukaryota</taxon>
        <taxon>Metazoa</taxon>
        <taxon>Ecdysozoa</taxon>
        <taxon>Arthropoda</taxon>
        <taxon>Chelicerata</taxon>
        <taxon>Arachnida</taxon>
        <taxon>Araneae</taxon>
        <taxon>Araneomorphae</taxon>
        <taxon>Entelegynae</taxon>
        <taxon>Araneoidea</taxon>
        <taxon>Araneidae</taxon>
        <taxon>Araneus</taxon>
    </lineage>
</organism>
<comment type="caution">
    <text evidence="7">The sequence shown here is derived from an EMBL/GenBank/DDBJ whole genome shotgun (WGS) entry which is preliminary data.</text>
</comment>
<evidence type="ECO:0000256" key="4">
    <source>
        <dbReference type="ARBA" id="ARBA00022917"/>
    </source>
</evidence>
<dbReference type="InterPro" id="IPR023457">
    <property type="entry name" value="Met-tRNA_synth_2"/>
</dbReference>
<dbReference type="Pfam" id="PF09334">
    <property type="entry name" value="tRNA-synt_1g"/>
    <property type="match status" value="1"/>
</dbReference>
<keyword evidence="5" id="KW-0030">Aminoacyl-tRNA synthetase</keyword>
<dbReference type="Gene3D" id="3.40.50.620">
    <property type="entry name" value="HUPs"/>
    <property type="match status" value="1"/>
</dbReference>
<keyword evidence="4" id="KW-0648">Protein biosynthesis</keyword>
<dbReference type="InterPro" id="IPR014729">
    <property type="entry name" value="Rossmann-like_a/b/a_fold"/>
</dbReference>
<evidence type="ECO:0000256" key="2">
    <source>
        <dbReference type="ARBA" id="ARBA00022741"/>
    </source>
</evidence>
<dbReference type="PRINTS" id="PR01041">
    <property type="entry name" value="TRNASYNTHMET"/>
</dbReference>
<evidence type="ECO:0000313" key="7">
    <source>
        <dbReference type="EMBL" id="GBN92874.1"/>
    </source>
</evidence>
<keyword evidence="8" id="KW-1185">Reference proteome</keyword>
<feature type="domain" description="Methionyl/Leucyl tRNA synthetase" evidence="6">
    <location>
        <begin position="33"/>
        <end position="83"/>
    </location>
</feature>
<gene>
    <name evidence="7" type="ORF">AVEN_273143_1</name>
</gene>
<reference evidence="7 8" key="1">
    <citation type="journal article" date="2019" name="Sci. Rep.">
        <title>Orb-weaving spider Araneus ventricosus genome elucidates the spidroin gene catalogue.</title>
        <authorList>
            <person name="Kono N."/>
            <person name="Nakamura H."/>
            <person name="Ohtoshi R."/>
            <person name="Moran D.A.P."/>
            <person name="Shinohara A."/>
            <person name="Yoshida Y."/>
            <person name="Fujiwara M."/>
            <person name="Mori M."/>
            <person name="Tomita M."/>
            <person name="Arakawa K."/>
        </authorList>
    </citation>
    <scope>NUCLEOTIDE SEQUENCE [LARGE SCALE GENOMIC DNA]</scope>
</reference>
<keyword evidence="3" id="KW-0067">ATP-binding</keyword>
<accession>A0A4Y2SX12</accession>
<dbReference type="OrthoDB" id="5844513at2759"/>
<evidence type="ECO:0000256" key="1">
    <source>
        <dbReference type="ARBA" id="ARBA00022598"/>
    </source>
</evidence>
<dbReference type="InterPro" id="IPR015413">
    <property type="entry name" value="Methionyl/Leucyl_tRNA_Synth"/>
</dbReference>